<dbReference type="RefSeq" id="WP_201883306.1">
    <property type="nucleotide sequence ID" value="NZ_JAERRF010000061.1"/>
</dbReference>
<gene>
    <name evidence="2" type="ORF">JK363_40300</name>
</gene>
<feature type="region of interest" description="Disordered" evidence="1">
    <location>
        <begin position="180"/>
        <end position="230"/>
    </location>
</feature>
<evidence type="ECO:0000313" key="2">
    <source>
        <dbReference type="EMBL" id="MBL1102717.1"/>
    </source>
</evidence>
<dbReference type="Proteomes" id="UP000634229">
    <property type="component" value="Unassembled WGS sequence"/>
</dbReference>
<dbReference type="EMBL" id="JAERRF010000061">
    <property type="protein sequence ID" value="MBL1102717.1"/>
    <property type="molecule type" value="Genomic_DNA"/>
</dbReference>
<sequence length="230" mass="25668">MSCWAGCVQTASCTPPQPAGKRGRKPKRGAEFKFEDPATQPVPSITTTTDTTHYGKAVATAWDRLHPLLVRRSAWADYPEGQLPVIEGTVIRLQVDHLRGDRSPRPVWLWWSLTGATAGDVDRLWQAFLRRFDLERTFRMMKQTLGWTAPKLREPAAADRWTWLVIAVHTQLRLARTLAEDSTNPGNGPHARGASHPHVSAEDFAASTERPHSRPTHRNPVPQAPADKPA</sequence>
<reference evidence="2 3" key="1">
    <citation type="submission" date="2021-01" db="EMBL/GenBank/DDBJ databases">
        <title>WGS of actinomycetes isolated from Thailand.</title>
        <authorList>
            <person name="Thawai C."/>
        </authorList>
    </citation>
    <scope>NUCLEOTIDE SEQUENCE [LARGE SCALE GENOMIC DNA]</scope>
    <source>
        <strain evidence="2 3">CA1R205</strain>
    </source>
</reference>
<proteinExistence type="predicted"/>
<protein>
    <recommendedName>
        <fullName evidence="4">Transposase</fullName>
    </recommendedName>
</protein>
<organism evidence="2 3">
    <name type="scientific">Streptomyces coffeae</name>
    <dbReference type="NCBI Taxonomy" id="621382"/>
    <lineage>
        <taxon>Bacteria</taxon>
        <taxon>Bacillati</taxon>
        <taxon>Actinomycetota</taxon>
        <taxon>Actinomycetes</taxon>
        <taxon>Kitasatosporales</taxon>
        <taxon>Streptomycetaceae</taxon>
        <taxon>Streptomyces</taxon>
    </lineage>
</organism>
<evidence type="ECO:0008006" key="4">
    <source>
        <dbReference type="Google" id="ProtNLM"/>
    </source>
</evidence>
<comment type="caution">
    <text evidence="2">The sequence shown here is derived from an EMBL/GenBank/DDBJ whole genome shotgun (WGS) entry which is preliminary data.</text>
</comment>
<name>A0ABS1NRI1_9ACTN</name>
<feature type="region of interest" description="Disordered" evidence="1">
    <location>
        <begin position="13"/>
        <end position="50"/>
    </location>
</feature>
<accession>A0ABS1NRI1</accession>
<evidence type="ECO:0000256" key="1">
    <source>
        <dbReference type="SAM" id="MobiDB-lite"/>
    </source>
</evidence>
<evidence type="ECO:0000313" key="3">
    <source>
        <dbReference type="Proteomes" id="UP000634229"/>
    </source>
</evidence>
<keyword evidence="3" id="KW-1185">Reference proteome</keyword>